<dbReference type="AlphaFoldDB" id="A0A242K8N2"/>
<evidence type="ECO:0000256" key="4">
    <source>
        <dbReference type="ARBA" id="ARBA00022989"/>
    </source>
</evidence>
<evidence type="ECO:0000313" key="10">
    <source>
        <dbReference type="Proteomes" id="UP000195141"/>
    </source>
</evidence>
<dbReference type="PANTHER" id="PTHR47891">
    <property type="entry name" value="TRANSPORTER-RELATED"/>
    <property type="match status" value="1"/>
</dbReference>
<dbReference type="InterPro" id="IPR002523">
    <property type="entry name" value="MgTranspt_CorA/ZnTranspt_ZntB"/>
</dbReference>
<reference evidence="9" key="2">
    <citation type="submission" date="2017-05" db="EMBL/GenBank/DDBJ databases">
        <authorList>
            <consortium name="The Broad Institute Genomics Platform"/>
            <consortium name="The Broad Institute Genomic Center for Infectious Diseases"/>
            <person name="Earl A."/>
            <person name="Manson A."/>
            <person name="Schwartman J."/>
            <person name="Gilmore M."/>
            <person name="Abouelleil A."/>
            <person name="Cao P."/>
            <person name="Chapman S."/>
            <person name="Cusick C."/>
            <person name="Shea T."/>
            <person name="Young S."/>
            <person name="Neafsey D."/>
            <person name="Nusbaum C."/>
            <person name="Birren B."/>
        </authorList>
    </citation>
    <scope>NUCLEOTIDE SEQUENCE</scope>
    <source>
        <strain evidence="9">9E7_DIV0242</strain>
    </source>
</reference>
<dbReference type="InterPro" id="IPR045861">
    <property type="entry name" value="CorA_cytoplasmic_dom"/>
</dbReference>
<keyword evidence="10" id="KW-1185">Reference proteome</keyword>
<reference evidence="9" key="3">
    <citation type="submission" date="2024-03" db="EMBL/GenBank/DDBJ databases">
        <title>The Genome Sequence of Enterococcus sp. DIV0242b.</title>
        <authorList>
            <consortium name="The Broad Institute Genomics Platform"/>
            <consortium name="The Broad Institute Microbial Omics Core"/>
            <consortium name="The Broad Institute Genomic Center for Infectious Diseases"/>
            <person name="Earl A."/>
            <person name="Manson A."/>
            <person name="Gilmore M."/>
            <person name="Schwartman J."/>
            <person name="Shea T."/>
            <person name="Abouelleil A."/>
            <person name="Cao P."/>
            <person name="Chapman S."/>
            <person name="Cusick C."/>
            <person name="Young S."/>
            <person name="Neafsey D."/>
            <person name="Nusbaum C."/>
            <person name="Birren B."/>
        </authorList>
    </citation>
    <scope>NUCLEOTIDE SEQUENCE</scope>
    <source>
        <strain evidence="9">9E7_DIV0242</strain>
    </source>
</reference>
<feature type="coiled-coil region" evidence="6">
    <location>
        <begin position="118"/>
        <end position="145"/>
    </location>
</feature>
<dbReference type="GO" id="GO:0016020">
    <property type="term" value="C:membrane"/>
    <property type="evidence" value="ECO:0007669"/>
    <property type="project" value="UniProtKB-SubCell"/>
</dbReference>
<dbReference type="Proteomes" id="UP000195141">
    <property type="component" value="Chromosome"/>
</dbReference>
<dbReference type="RefSeq" id="WP_249274450.1">
    <property type="nucleotide sequence ID" value="NZ_CP147247.1"/>
</dbReference>
<dbReference type="PANTHER" id="PTHR47891:SF2">
    <property type="entry name" value="MAGNESIUM AND COBALT TRANSPORTER"/>
    <property type="match status" value="1"/>
</dbReference>
<keyword evidence="3 7" id="KW-0812">Transmembrane</keyword>
<evidence type="ECO:0000256" key="7">
    <source>
        <dbReference type="SAM" id="Phobius"/>
    </source>
</evidence>
<comment type="similarity">
    <text evidence="2">Belongs to the CorA metal ion transporter (MIT) (TC 1.A.35) family.</text>
</comment>
<sequence length="292" mass="33554">MDCGSIFSRFSSNESAKEDINYDDIFIGSDEAEEVSRIEHLRQTKLNNNLSLVFLNLTANTEKRIEQRIAPVSFIYSDTLLITYTSTKGFVTEHLLKKWQSQLTSFEYIIAYSILTIYTHYIKELKSIKDKINQLDQAARKTTENKELFRLADAERDIVYLDHTLKDQHDTLEVLWRNKTFLNKLEDDSLVYDIQLRQRHADKMIRIYRDLLETIGGLFSDMMDNNLNHLMKYLDSAALGISIPALISGIWGMNTGGLPGKDSALGFFIIIVLAMILATIVAIYLSKKDFSK</sequence>
<protein>
    <submittedName>
        <fullName evidence="9">Magnesium transporter</fullName>
    </submittedName>
</protein>
<feature type="transmembrane region" description="Helical" evidence="7">
    <location>
        <begin position="265"/>
        <end position="285"/>
    </location>
</feature>
<evidence type="ECO:0000313" key="8">
    <source>
        <dbReference type="EMBL" id="OTP17316.1"/>
    </source>
</evidence>
<evidence type="ECO:0000256" key="6">
    <source>
        <dbReference type="SAM" id="Coils"/>
    </source>
</evidence>
<dbReference type="SUPFAM" id="SSF143865">
    <property type="entry name" value="CorA soluble domain-like"/>
    <property type="match status" value="1"/>
</dbReference>
<name>A0A242K8N2_9ENTE</name>
<keyword evidence="5 7" id="KW-0472">Membrane</keyword>
<dbReference type="InterPro" id="IPR045863">
    <property type="entry name" value="CorA_TM1_TM2"/>
</dbReference>
<dbReference type="CDD" id="cd12827">
    <property type="entry name" value="EcCorA_ZntB-like_u2"/>
    <property type="match status" value="1"/>
</dbReference>
<keyword evidence="4 7" id="KW-1133">Transmembrane helix</keyword>
<gene>
    <name evidence="8" type="ORF">A5888_001454</name>
    <name evidence="9" type="ORF">A5888_002693</name>
</gene>
<keyword evidence="6" id="KW-0175">Coiled coil</keyword>
<dbReference type="Gene3D" id="1.20.58.340">
    <property type="entry name" value="Magnesium transport protein CorA, transmembrane region"/>
    <property type="match status" value="2"/>
</dbReference>
<dbReference type="InterPro" id="IPR047199">
    <property type="entry name" value="CorA-like"/>
</dbReference>
<evidence type="ECO:0000256" key="3">
    <source>
        <dbReference type="ARBA" id="ARBA00022692"/>
    </source>
</evidence>
<organism evidence="8">
    <name type="scientific">Candidatus Enterococcus clewellii</name>
    <dbReference type="NCBI Taxonomy" id="1834193"/>
    <lineage>
        <taxon>Bacteria</taxon>
        <taxon>Bacillati</taxon>
        <taxon>Bacillota</taxon>
        <taxon>Bacilli</taxon>
        <taxon>Lactobacillales</taxon>
        <taxon>Enterococcaceae</taxon>
        <taxon>Enterococcus</taxon>
    </lineage>
</organism>
<dbReference type="EMBL" id="CP147247">
    <property type="protein sequence ID" value="WYJ90925.1"/>
    <property type="molecule type" value="Genomic_DNA"/>
</dbReference>
<reference evidence="8" key="1">
    <citation type="submission" date="2017-05" db="EMBL/GenBank/DDBJ databases">
        <title>The Genome Sequence of Enterococcus sp. 9E7_DIV0242.</title>
        <authorList>
            <consortium name="The Broad Institute Genomics Platform"/>
            <consortium name="The Broad Institute Genomic Center for Infectious Diseases"/>
            <person name="Earl A."/>
            <person name="Manson A."/>
            <person name="Schwartman J."/>
            <person name="Gilmore M."/>
            <person name="Abouelleil A."/>
            <person name="Cao P."/>
            <person name="Chapman S."/>
            <person name="Cusick C."/>
            <person name="Shea T."/>
            <person name="Young S."/>
            <person name="Neafsey D."/>
            <person name="Nusbaum C."/>
            <person name="Birren B."/>
        </authorList>
    </citation>
    <scope>NUCLEOTIDE SEQUENCE [LARGE SCALE GENOMIC DNA]</scope>
    <source>
        <strain evidence="8">9E7_DIV0242</strain>
    </source>
</reference>
<dbReference type="SUPFAM" id="SSF144083">
    <property type="entry name" value="Magnesium transport protein CorA, transmembrane region"/>
    <property type="match status" value="1"/>
</dbReference>
<dbReference type="EMBL" id="NGMM01000002">
    <property type="protein sequence ID" value="OTP17316.1"/>
    <property type="molecule type" value="Genomic_DNA"/>
</dbReference>
<comment type="subcellular location">
    <subcellularLocation>
        <location evidence="1">Membrane</location>
        <topology evidence="1">Multi-pass membrane protein</topology>
    </subcellularLocation>
</comment>
<proteinExistence type="inferred from homology"/>
<accession>A0A242K8N2</accession>
<evidence type="ECO:0000256" key="2">
    <source>
        <dbReference type="ARBA" id="ARBA00009765"/>
    </source>
</evidence>
<evidence type="ECO:0000313" key="9">
    <source>
        <dbReference type="EMBL" id="WYJ90925.1"/>
    </source>
</evidence>
<dbReference type="Pfam" id="PF01544">
    <property type="entry name" value="CorA"/>
    <property type="match status" value="1"/>
</dbReference>
<evidence type="ECO:0000256" key="5">
    <source>
        <dbReference type="ARBA" id="ARBA00023136"/>
    </source>
</evidence>
<feature type="transmembrane region" description="Helical" evidence="7">
    <location>
        <begin position="233"/>
        <end position="253"/>
    </location>
</feature>
<dbReference type="GO" id="GO:0046873">
    <property type="term" value="F:metal ion transmembrane transporter activity"/>
    <property type="evidence" value="ECO:0007669"/>
    <property type="project" value="InterPro"/>
</dbReference>
<evidence type="ECO:0000256" key="1">
    <source>
        <dbReference type="ARBA" id="ARBA00004141"/>
    </source>
</evidence>